<keyword evidence="4" id="KW-0812">Transmembrane</keyword>
<comment type="similarity">
    <text evidence="1">Belongs to the glycosyltransferase 2 family.</text>
</comment>
<keyword evidence="3" id="KW-0808">Transferase</keyword>
<dbReference type="InterPro" id="IPR029044">
    <property type="entry name" value="Nucleotide-diphossugar_trans"/>
</dbReference>
<evidence type="ECO:0000313" key="5">
    <source>
        <dbReference type="EMBL" id="QRQ99566.1"/>
    </source>
</evidence>
<protein>
    <submittedName>
        <fullName evidence="5">Glycosyltransferase</fullName>
    </submittedName>
</protein>
<sequence>MIILKYIWILLQCLIGFNLVMPVLLLLVYSLRRSRVRNAANALQAAAPADYGIIVTAYEQTHQLPAVVASLLRLQYRNFHIYVVADKCDISNLHFPADKVSVLRPEQVLASNTRSHFYAIRNFIRPHSHLTIIDSDNLTEPDYLDQLNVFFARGFEAVQGVRDAKNLDSTYARLDAARDIYYHFYDGKILFGAGSSATLAGSGMAFTTSLYRKCLEHLDVQGAGFDKVLQEGIVSRGYRIAFAEGAVVYDEKTSGSEQLVKQRARWINTWFKYFGYGFKILFRGLGRADWNQIVFGLVLLRPPLFIFLLLSVAFMLVNAWLAPWVALIWLAGLLTFVLGFYISLRRSHTDQRIYQSLYSIPKFISFQLLALFHSRKANSISVATRHGQPEQNT</sequence>
<organism evidence="5 6">
    <name type="scientific">Dyadobacter sandarakinus</name>
    <dbReference type="NCBI Taxonomy" id="2747268"/>
    <lineage>
        <taxon>Bacteria</taxon>
        <taxon>Pseudomonadati</taxon>
        <taxon>Bacteroidota</taxon>
        <taxon>Cytophagia</taxon>
        <taxon>Cytophagales</taxon>
        <taxon>Spirosomataceae</taxon>
        <taxon>Dyadobacter</taxon>
    </lineage>
</organism>
<feature type="transmembrane region" description="Helical" evidence="4">
    <location>
        <begin position="6"/>
        <end position="29"/>
    </location>
</feature>
<evidence type="ECO:0000313" key="6">
    <source>
        <dbReference type="Proteomes" id="UP000612680"/>
    </source>
</evidence>
<feature type="transmembrane region" description="Helical" evidence="4">
    <location>
        <begin position="323"/>
        <end position="344"/>
    </location>
</feature>
<dbReference type="Proteomes" id="UP000612680">
    <property type="component" value="Chromosome"/>
</dbReference>
<evidence type="ECO:0000256" key="3">
    <source>
        <dbReference type="ARBA" id="ARBA00022679"/>
    </source>
</evidence>
<reference evidence="5 6" key="1">
    <citation type="submission" date="2020-06" db="EMBL/GenBank/DDBJ databases">
        <title>Dyadobacter sandarakinus sp. nov., isolated from the soil of the Arctic Yellow River Station.</title>
        <authorList>
            <person name="Zhang Y."/>
            <person name="Peng F."/>
        </authorList>
    </citation>
    <scope>NUCLEOTIDE SEQUENCE [LARGE SCALE GENOMIC DNA]</scope>
    <source>
        <strain evidence="5 6">Q3-56</strain>
    </source>
</reference>
<keyword evidence="2" id="KW-0328">Glycosyltransferase</keyword>
<keyword evidence="6" id="KW-1185">Reference proteome</keyword>
<dbReference type="Pfam" id="PF13641">
    <property type="entry name" value="Glyco_tranf_2_3"/>
    <property type="match status" value="1"/>
</dbReference>
<dbReference type="SUPFAM" id="SSF53448">
    <property type="entry name" value="Nucleotide-diphospho-sugar transferases"/>
    <property type="match status" value="1"/>
</dbReference>
<accession>A0ABX7I0L5</accession>
<feature type="transmembrane region" description="Helical" evidence="4">
    <location>
        <begin position="293"/>
        <end position="317"/>
    </location>
</feature>
<evidence type="ECO:0000256" key="2">
    <source>
        <dbReference type="ARBA" id="ARBA00022676"/>
    </source>
</evidence>
<evidence type="ECO:0000256" key="4">
    <source>
        <dbReference type="SAM" id="Phobius"/>
    </source>
</evidence>
<dbReference type="PANTHER" id="PTHR43630">
    <property type="entry name" value="POLY-BETA-1,6-N-ACETYL-D-GLUCOSAMINE SYNTHASE"/>
    <property type="match status" value="1"/>
</dbReference>
<keyword evidence="4" id="KW-1133">Transmembrane helix</keyword>
<evidence type="ECO:0000256" key="1">
    <source>
        <dbReference type="ARBA" id="ARBA00006739"/>
    </source>
</evidence>
<dbReference type="Gene3D" id="3.90.550.10">
    <property type="entry name" value="Spore Coat Polysaccharide Biosynthesis Protein SpsA, Chain A"/>
    <property type="match status" value="1"/>
</dbReference>
<keyword evidence="4" id="KW-0472">Membrane</keyword>
<dbReference type="RefSeq" id="WP_204660327.1">
    <property type="nucleotide sequence ID" value="NZ_CP056775.1"/>
</dbReference>
<proteinExistence type="inferred from homology"/>
<gene>
    <name evidence="5" type="ORF">HWI92_00870</name>
</gene>
<dbReference type="PANTHER" id="PTHR43630:SF1">
    <property type="entry name" value="POLY-BETA-1,6-N-ACETYL-D-GLUCOSAMINE SYNTHASE"/>
    <property type="match status" value="1"/>
</dbReference>
<name>A0ABX7I0L5_9BACT</name>
<dbReference type="EMBL" id="CP056775">
    <property type="protein sequence ID" value="QRQ99566.1"/>
    <property type="molecule type" value="Genomic_DNA"/>
</dbReference>